<feature type="compositionally biased region" description="Basic and acidic residues" evidence="1">
    <location>
        <begin position="681"/>
        <end position="691"/>
    </location>
</feature>
<dbReference type="EMBL" id="JAHMHS010000106">
    <property type="protein sequence ID" value="KAK1717509.1"/>
    <property type="molecule type" value="Genomic_DNA"/>
</dbReference>
<feature type="compositionally biased region" description="Acidic residues" evidence="1">
    <location>
        <begin position="137"/>
        <end position="153"/>
    </location>
</feature>
<sequence length="777" mass="87396">MPGKAWSKEEERVFWRSIVPLSAKGVGSGSSRSWEELAVIMQREMGPNAKRQYTQLSLVEHYFQNHDKEHFSPFAAPYVHEMKRAMAMIKKSQLQDEASVPSQDAQAQDSFDKHTGETTDEENETILSEGTDHNDGDYVDDGGDEDAEGDDDDVVDVDNDLRTFARDQQIETAARAVKRAAGQRPIFSAPVADMSPRDPGLVPQRNMSKERSTLPPRPPKAVTRNRDFRAHPYDSPRLSQRGRQPPQERARMATPLETNSYYDQGLRTQPFYGQQSSRQPFYDQGPRMQSGYGQDSGYYDQGPRAQTSYVQNFGTQGNYDQARDYYGQTTNPQGFDNGPNSETWDQSSKNREYYEREYAAQSQQYINQCHGRSDDRQGYNGQSSSSRGYDQNRSVAGSSQNHEYRGYDQNQGTQGYHDQNRSIQSSDQNYANQGYYDQDRNVQGSFQNYANQGYDQKRNQHALGDQGNHAIAAYNTGQHQPAPSTGYSGHQPAMGSNQYGPDPQYPQSQQSSMGYPDYPVGNRSSTSARVDPHAMPRYPDRQASMSFGRSSAAMTPNYDSPAQHSAAPSPGYVGYPSTIPDYIQRPSTAGSGHQQPSRRPSTHQQVSEDHHRRGAQLNSGEEPQNEQLQRPSSSVPVLQPPNEDQYRLGGYQEKELFQAPSFSSTARQHATGDYSRQGAYMDRHDEPKNEQIQRPSASSASLPQNPTEYAPQSGYMHDRGQTEDEQFPRPYVSPYSPRQHLSEHSNDQGGGSKKAHVPQYEPEMFQAFEAASAQHKQ</sequence>
<feature type="compositionally biased region" description="Polar residues" evidence="1">
    <location>
        <begin position="304"/>
        <end position="319"/>
    </location>
</feature>
<gene>
    <name evidence="2" type="ORF">BDZ83DRAFT_755694</name>
</gene>
<feature type="compositionally biased region" description="Low complexity" evidence="1">
    <location>
        <begin position="289"/>
        <end position="302"/>
    </location>
</feature>
<feature type="compositionally biased region" description="Polar residues" evidence="1">
    <location>
        <begin position="408"/>
        <end position="421"/>
    </location>
</feature>
<feature type="compositionally biased region" description="Polar residues" evidence="1">
    <location>
        <begin position="476"/>
        <end position="488"/>
    </location>
</feature>
<dbReference type="AlphaFoldDB" id="A0AAD8UGB1"/>
<keyword evidence="3" id="KW-1185">Reference proteome</keyword>
<proteinExistence type="predicted"/>
<organism evidence="2 3">
    <name type="scientific">Glomerella acutata</name>
    <name type="common">Colletotrichum acutatum</name>
    <dbReference type="NCBI Taxonomy" id="27357"/>
    <lineage>
        <taxon>Eukaryota</taxon>
        <taxon>Fungi</taxon>
        <taxon>Dikarya</taxon>
        <taxon>Ascomycota</taxon>
        <taxon>Pezizomycotina</taxon>
        <taxon>Sordariomycetes</taxon>
        <taxon>Hypocreomycetidae</taxon>
        <taxon>Glomerellales</taxon>
        <taxon>Glomerellaceae</taxon>
        <taxon>Colletotrichum</taxon>
        <taxon>Colletotrichum acutatum species complex</taxon>
    </lineage>
</organism>
<reference evidence="2" key="1">
    <citation type="submission" date="2021-12" db="EMBL/GenBank/DDBJ databases">
        <title>Comparative genomics, transcriptomics and evolutionary studies reveal genomic signatures of adaptation to plant cell wall in hemibiotrophic fungi.</title>
        <authorList>
            <consortium name="DOE Joint Genome Institute"/>
            <person name="Baroncelli R."/>
            <person name="Diaz J.F."/>
            <person name="Benocci T."/>
            <person name="Peng M."/>
            <person name="Battaglia E."/>
            <person name="Haridas S."/>
            <person name="Andreopoulos W."/>
            <person name="Labutti K."/>
            <person name="Pangilinan J."/>
            <person name="Floch G.L."/>
            <person name="Makela M.R."/>
            <person name="Henrissat B."/>
            <person name="Grigoriev I.V."/>
            <person name="Crouch J.A."/>
            <person name="De Vries R.P."/>
            <person name="Sukno S.A."/>
            <person name="Thon M.R."/>
        </authorList>
    </citation>
    <scope>NUCLEOTIDE SEQUENCE</scope>
    <source>
        <strain evidence="2">CBS 112980</strain>
    </source>
</reference>
<feature type="region of interest" description="Disordered" evidence="1">
    <location>
        <begin position="187"/>
        <end position="259"/>
    </location>
</feature>
<feature type="compositionally biased region" description="Polar residues" evidence="1">
    <location>
        <begin position="327"/>
        <end position="347"/>
    </location>
</feature>
<name>A0AAD8UGB1_GLOAC</name>
<feature type="compositionally biased region" description="Polar residues" evidence="1">
    <location>
        <begin position="585"/>
        <end position="605"/>
    </location>
</feature>
<feature type="compositionally biased region" description="Polar residues" evidence="1">
    <location>
        <begin position="379"/>
        <end position="401"/>
    </location>
</feature>
<feature type="region of interest" description="Disordered" evidence="1">
    <location>
        <begin position="90"/>
        <end position="153"/>
    </location>
</feature>
<accession>A0AAD8UGB1</accession>
<evidence type="ECO:0000313" key="3">
    <source>
        <dbReference type="Proteomes" id="UP001244207"/>
    </source>
</evidence>
<feature type="compositionally biased region" description="Polar residues" evidence="1">
    <location>
        <begin position="543"/>
        <end position="563"/>
    </location>
</feature>
<feature type="compositionally biased region" description="Polar residues" evidence="1">
    <location>
        <begin position="100"/>
        <end position="109"/>
    </location>
</feature>
<dbReference type="Proteomes" id="UP001244207">
    <property type="component" value="Unassembled WGS sequence"/>
</dbReference>
<feature type="region of interest" description="Disordered" evidence="1">
    <location>
        <begin position="271"/>
        <end position="350"/>
    </location>
</feature>
<feature type="region of interest" description="Disordered" evidence="1">
    <location>
        <begin position="370"/>
        <end position="421"/>
    </location>
</feature>
<feature type="region of interest" description="Disordered" evidence="1">
    <location>
        <begin position="476"/>
        <end position="777"/>
    </location>
</feature>
<feature type="compositionally biased region" description="Low complexity" evidence="1">
    <location>
        <begin position="498"/>
        <end position="516"/>
    </location>
</feature>
<evidence type="ECO:0000313" key="2">
    <source>
        <dbReference type="EMBL" id="KAK1717509.1"/>
    </source>
</evidence>
<evidence type="ECO:0000256" key="1">
    <source>
        <dbReference type="SAM" id="MobiDB-lite"/>
    </source>
</evidence>
<feature type="compositionally biased region" description="Basic and acidic residues" evidence="1">
    <location>
        <begin position="530"/>
        <end position="540"/>
    </location>
</feature>
<dbReference type="RefSeq" id="XP_060360996.1">
    <property type="nucleotide sequence ID" value="XM_060514649.1"/>
</dbReference>
<feature type="compositionally biased region" description="Polar residues" evidence="1">
    <location>
        <begin position="616"/>
        <end position="636"/>
    </location>
</feature>
<protein>
    <submittedName>
        <fullName evidence="2">Uncharacterized protein</fullName>
    </submittedName>
</protein>
<dbReference type="GeneID" id="85398547"/>
<feature type="compositionally biased region" description="Basic and acidic residues" evidence="1">
    <location>
        <begin position="224"/>
        <end position="234"/>
    </location>
</feature>
<comment type="caution">
    <text evidence="2">The sequence shown here is derived from an EMBL/GenBank/DDBJ whole genome shotgun (WGS) entry which is preliminary data.</text>
</comment>
<feature type="compositionally biased region" description="Polar residues" evidence="1">
    <location>
        <begin position="692"/>
        <end position="707"/>
    </location>
</feature>